<dbReference type="OrthoDB" id="5985646at2759"/>
<name>A0A9X0D205_9CNID</name>
<gene>
    <name evidence="1" type="ORF">OS493_024660</name>
</gene>
<evidence type="ECO:0000313" key="2">
    <source>
        <dbReference type="Proteomes" id="UP001163046"/>
    </source>
</evidence>
<proteinExistence type="predicted"/>
<dbReference type="Gene3D" id="3.50.50.60">
    <property type="entry name" value="FAD/NAD(P)-binding domain"/>
    <property type="match status" value="1"/>
</dbReference>
<dbReference type="EMBL" id="MU825892">
    <property type="protein sequence ID" value="KAJ7383970.1"/>
    <property type="molecule type" value="Genomic_DNA"/>
</dbReference>
<dbReference type="Proteomes" id="UP001163046">
    <property type="component" value="Unassembled WGS sequence"/>
</dbReference>
<organism evidence="1 2">
    <name type="scientific">Desmophyllum pertusum</name>
    <dbReference type="NCBI Taxonomy" id="174260"/>
    <lineage>
        <taxon>Eukaryota</taxon>
        <taxon>Metazoa</taxon>
        <taxon>Cnidaria</taxon>
        <taxon>Anthozoa</taxon>
        <taxon>Hexacorallia</taxon>
        <taxon>Scleractinia</taxon>
        <taxon>Caryophylliina</taxon>
        <taxon>Caryophylliidae</taxon>
        <taxon>Desmophyllum</taxon>
    </lineage>
</organism>
<dbReference type="AlphaFoldDB" id="A0A9X0D205"/>
<sequence>MRIVNLAEEFLHPRLVEEFLRGDFGDGHQIRDFLKQRHSVKNREKTVLVVLQEDSAKETVFESLLVQYFASGNCGFVKFLTLNDRCHEDNDCRVKLITEAISVVNKYAQTSGYHTCDEIFSMVSKKPKSTMANKRTWSEQCKCLYSAGFRLIDTDGISSDISSESCVLVYKPDLLPNYQVEGGIVGDHIITSVLLNFCEDLIGAMDSSDDGNQAAKQIQAHINIFKESSRLMLNTVKPSFPWNGTAGPCPDNQIAIVGGGLAGLSAAASLSKAGFDVVLWRLPTI</sequence>
<accession>A0A9X0D205</accession>
<dbReference type="InterPro" id="IPR036188">
    <property type="entry name" value="FAD/NAD-bd_sf"/>
</dbReference>
<keyword evidence="2" id="KW-1185">Reference proteome</keyword>
<protein>
    <submittedName>
        <fullName evidence="1">Uncharacterized protein</fullName>
    </submittedName>
</protein>
<comment type="caution">
    <text evidence="1">The sequence shown here is derived from an EMBL/GenBank/DDBJ whole genome shotgun (WGS) entry which is preliminary data.</text>
</comment>
<dbReference type="Pfam" id="PF13450">
    <property type="entry name" value="NAD_binding_8"/>
    <property type="match status" value="1"/>
</dbReference>
<evidence type="ECO:0000313" key="1">
    <source>
        <dbReference type="EMBL" id="KAJ7383970.1"/>
    </source>
</evidence>
<reference evidence="1" key="1">
    <citation type="submission" date="2023-01" db="EMBL/GenBank/DDBJ databases">
        <title>Genome assembly of the deep-sea coral Lophelia pertusa.</title>
        <authorList>
            <person name="Herrera S."/>
            <person name="Cordes E."/>
        </authorList>
    </citation>
    <scope>NUCLEOTIDE SEQUENCE</scope>
    <source>
        <strain evidence="1">USNM1676648</strain>
        <tissue evidence="1">Polyp</tissue>
    </source>
</reference>
<dbReference type="SUPFAM" id="SSF51905">
    <property type="entry name" value="FAD/NAD(P)-binding domain"/>
    <property type="match status" value="1"/>
</dbReference>